<dbReference type="RefSeq" id="WP_166691231.1">
    <property type="nucleotide sequence ID" value="NZ_WAEL01000002.1"/>
</dbReference>
<protein>
    <submittedName>
        <fullName evidence="2">NAD(P)H-binding protein</fullName>
    </submittedName>
</protein>
<organism evidence="2 3">
    <name type="scientific">Fibrivirga algicola</name>
    <dbReference type="NCBI Taxonomy" id="2950420"/>
    <lineage>
        <taxon>Bacteria</taxon>
        <taxon>Pseudomonadati</taxon>
        <taxon>Bacteroidota</taxon>
        <taxon>Cytophagia</taxon>
        <taxon>Cytophagales</taxon>
        <taxon>Spirosomataceae</taxon>
        <taxon>Fibrivirga</taxon>
    </lineage>
</organism>
<dbReference type="SUPFAM" id="SSF51735">
    <property type="entry name" value="NAD(P)-binding Rossmann-fold domains"/>
    <property type="match status" value="1"/>
</dbReference>
<dbReference type="InterPro" id="IPR036291">
    <property type="entry name" value="NAD(P)-bd_dom_sf"/>
</dbReference>
<dbReference type="PANTHER" id="PTHR15020:SF50">
    <property type="entry name" value="UPF0659 PROTEIN YMR090W"/>
    <property type="match status" value="1"/>
</dbReference>
<name>A0ABX0QEF1_9BACT</name>
<dbReference type="Proteomes" id="UP000606008">
    <property type="component" value="Unassembled WGS sequence"/>
</dbReference>
<feature type="domain" description="NAD(P)-binding" evidence="1">
    <location>
        <begin position="7"/>
        <end position="188"/>
    </location>
</feature>
<reference evidence="2" key="1">
    <citation type="submission" date="2024-05" db="EMBL/GenBank/DDBJ databases">
        <authorList>
            <person name="Jung D.-H."/>
        </authorList>
    </citation>
    <scope>NUCLEOTIDE SEQUENCE</scope>
    <source>
        <strain evidence="2">JA-25</strain>
    </source>
</reference>
<dbReference type="InterPro" id="IPR016040">
    <property type="entry name" value="NAD(P)-bd_dom"/>
</dbReference>
<dbReference type="EMBL" id="WAEL01000002">
    <property type="protein sequence ID" value="NID09636.1"/>
    <property type="molecule type" value="Genomic_DNA"/>
</dbReference>
<evidence type="ECO:0000313" key="2">
    <source>
        <dbReference type="EMBL" id="NID09636.1"/>
    </source>
</evidence>
<dbReference type="Gene3D" id="3.40.50.720">
    <property type="entry name" value="NAD(P)-binding Rossmann-like Domain"/>
    <property type="match status" value="1"/>
</dbReference>
<evidence type="ECO:0000313" key="3">
    <source>
        <dbReference type="Proteomes" id="UP000606008"/>
    </source>
</evidence>
<gene>
    <name evidence="2" type="ORF">F7231_05595</name>
</gene>
<evidence type="ECO:0000259" key="1">
    <source>
        <dbReference type="Pfam" id="PF13460"/>
    </source>
</evidence>
<proteinExistence type="predicted"/>
<dbReference type="PANTHER" id="PTHR15020">
    <property type="entry name" value="FLAVIN REDUCTASE-RELATED"/>
    <property type="match status" value="1"/>
</dbReference>
<keyword evidence="3" id="KW-1185">Reference proteome</keyword>
<comment type="caution">
    <text evidence="2">The sequence shown here is derived from an EMBL/GenBank/DDBJ whole genome shotgun (WGS) entry which is preliminary data.</text>
</comment>
<dbReference type="Pfam" id="PF13460">
    <property type="entry name" value="NAD_binding_10"/>
    <property type="match status" value="1"/>
</dbReference>
<accession>A0ABX0QEF1</accession>
<sequence>MKILILGAAGQISKLLTDDLLARTDNALVLYGRNATKRLRVHAASRVQIVDGDFKDRKLLKLAMQDVDVVYLNSMHDSDGIDAIIDTMQELHVKRIIVASILGIYDEVPGAFGAWNKSMVGVSGIKKQATHAAKLEKTDLDYTILRLTWLYNRTGNRTYMLTQKGEPFVGAQVTREAVAQLIVDIIADHTGQYNRTSLGVSEPNTNWDKPSFY</sequence>